<proteinExistence type="predicted"/>
<accession>A0A1F2WG67</accession>
<protein>
    <submittedName>
        <fullName evidence="1">Uncharacterized protein</fullName>
    </submittedName>
</protein>
<dbReference type="STRING" id="1797197.A2Y75_05235"/>
<name>A0A1F2WG67_9ACTN</name>
<dbReference type="Proteomes" id="UP000177876">
    <property type="component" value="Unassembled WGS sequence"/>
</dbReference>
<gene>
    <name evidence="1" type="ORF">A2Y75_05235</name>
</gene>
<sequence length="438" mass="50241">MIIGYGKIGRSMPLSLAKCGTLGGDVECAAIVNTLARRHPDDTFILLGRNSGERPSDVGMPANVINPWIEWQPYLRAWINTSGMNHANLSVYEQRRLHAFFAGLTEETFVNCDAHVWWLGQHGTTNMPIPKIGARDVLTKPHDWCAYYVAFALSGINAWRESDPIRREEIYLNADPRNWPKMRDLKWPLRHSVLAQYDYVTNIKHERYSDTRQPMDTDFGLYATNEEPGVWRSTVRSVYSGLEINGLFPGTPFGDLVSFNDTWENRDRFGLFINESGKTGNAKMQRVTAFEEWIAPQNPNWVHGKWSDSSLTRLGRSISPAPWDQYFPRLHSVRATFTTPSSCSPWATTKPWEAFAAGTVCFFHPEYDKQNHILRNADPTLQHMLRVKTPAQLASHIDAVNNNRDLWKTIVRLQREHFDNAMTEHKFLSMIEERIYGA</sequence>
<dbReference type="EMBL" id="MELK01000051">
    <property type="protein sequence ID" value="OFW55820.1"/>
    <property type="molecule type" value="Genomic_DNA"/>
</dbReference>
<evidence type="ECO:0000313" key="2">
    <source>
        <dbReference type="Proteomes" id="UP000177876"/>
    </source>
</evidence>
<reference evidence="1 2" key="1">
    <citation type="journal article" date="2016" name="Nat. Commun.">
        <title>Thousands of microbial genomes shed light on interconnected biogeochemical processes in an aquifer system.</title>
        <authorList>
            <person name="Anantharaman K."/>
            <person name="Brown C.T."/>
            <person name="Hug L.A."/>
            <person name="Sharon I."/>
            <person name="Castelle C.J."/>
            <person name="Probst A.J."/>
            <person name="Thomas B.C."/>
            <person name="Singh A."/>
            <person name="Wilkins M.J."/>
            <person name="Karaoz U."/>
            <person name="Brodie E.L."/>
            <person name="Williams K.H."/>
            <person name="Hubbard S.S."/>
            <person name="Banfield J.F."/>
        </authorList>
    </citation>
    <scope>NUCLEOTIDE SEQUENCE [LARGE SCALE GENOMIC DNA]</scope>
</reference>
<evidence type="ECO:0000313" key="1">
    <source>
        <dbReference type="EMBL" id="OFW55820.1"/>
    </source>
</evidence>
<dbReference type="AlphaFoldDB" id="A0A1F2WG67"/>
<organism evidence="1 2">
    <name type="scientific">Candidatus Solincola sediminis</name>
    <dbReference type="NCBI Taxonomy" id="1797199"/>
    <lineage>
        <taxon>Bacteria</taxon>
        <taxon>Bacillati</taxon>
        <taxon>Actinomycetota</taxon>
        <taxon>Candidatus Geothermincolia</taxon>
        <taxon>Candidatus Geothermincolales</taxon>
        <taxon>Candidatus Geothermincolaceae</taxon>
        <taxon>Candidatus Solincola</taxon>
    </lineage>
</organism>
<comment type="caution">
    <text evidence="1">The sequence shown here is derived from an EMBL/GenBank/DDBJ whole genome shotgun (WGS) entry which is preliminary data.</text>
</comment>